<dbReference type="EMBL" id="MELK01000051">
    <property type="protein sequence ID" value="OFW55834.1"/>
    <property type="molecule type" value="Genomic_DNA"/>
</dbReference>
<dbReference type="InterPro" id="IPR017686">
    <property type="entry name" value="Phg/plasmid-like_prot"/>
</dbReference>
<evidence type="ECO:0008006" key="3">
    <source>
        <dbReference type="Google" id="ProtNLM"/>
    </source>
</evidence>
<proteinExistence type="predicted"/>
<reference evidence="1 2" key="1">
    <citation type="journal article" date="2016" name="Nat. Commun.">
        <title>Thousands of microbial genomes shed light on interconnected biogeochemical processes in an aquifer system.</title>
        <authorList>
            <person name="Anantharaman K."/>
            <person name="Brown C.T."/>
            <person name="Hug L.A."/>
            <person name="Sharon I."/>
            <person name="Castelle C.J."/>
            <person name="Probst A.J."/>
            <person name="Thomas B.C."/>
            <person name="Singh A."/>
            <person name="Wilkins M.J."/>
            <person name="Karaoz U."/>
            <person name="Brodie E.L."/>
            <person name="Williams K.H."/>
            <person name="Hubbard S.S."/>
            <person name="Banfield J.F."/>
        </authorList>
    </citation>
    <scope>NUCLEOTIDE SEQUENCE [LARGE SCALE GENOMIC DNA]</scope>
</reference>
<comment type="caution">
    <text evidence="1">The sequence shown here is derived from an EMBL/GenBank/DDBJ whole genome shotgun (WGS) entry which is preliminary data.</text>
</comment>
<organism evidence="1 2">
    <name type="scientific">Candidatus Solincola sediminis</name>
    <dbReference type="NCBI Taxonomy" id="1797199"/>
    <lineage>
        <taxon>Bacteria</taxon>
        <taxon>Bacillati</taxon>
        <taxon>Actinomycetota</taxon>
        <taxon>Candidatus Geothermincolia</taxon>
        <taxon>Candidatus Geothermincolales</taxon>
        <taxon>Candidatus Geothermincolaceae</taxon>
        <taxon>Candidatus Solincola</taxon>
    </lineage>
</organism>
<gene>
    <name evidence="1" type="ORF">A2Y75_05315</name>
</gene>
<dbReference type="STRING" id="1797197.A2Y75_05315"/>
<dbReference type="Pfam" id="PF06067">
    <property type="entry name" value="DUF932"/>
    <property type="match status" value="1"/>
</dbReference>
<evidence type="ECO:0000313" key="1">
    <source>
        <dbReference type="EMBL" id="OFW55834.1"/>
    </source>
</evidence>
<accession>A0A1F2WG70</accession>
<dbReference type="AlphaFoldDB" id="A0A1F2WG70"/>
<evidence type="ECO:0000313" key="2">
    <source>
        <dbReference type="Proteomes" id="UP000177876"/>
    </source>
</evidence>
<protein>
    <recommendedName>
        <fullName evidence="3">DUF932 domain-containing protein</fullName>
    </recommendedName>
</protein>
<dbReference type="Proteomes" id="UP000177876">
    <property type="component" value="Unassembled WGS sequence"/>
</dbReference>
<sequence length="317" mass="35055">MTVAHEAPASGTKMFSTDDVPWMKLGKLSSDSLTLDEAIHAAGLDFTVSPQPVMFRRGEELLTYDGRFVITRDDTGAPLGVVSDEYTPVQYSDAFRFMETINARFVAAGALNGARQGFVVVKLEGTKLDVFDGQDPHDLFAVLRTSHDRTRGIEVCVMPLRYRCMNQLTMPSFGSDATLRWSIRHTKSVHDRLAEAEATIANVKKYAIVYADTAQRLASITLSTASATEILTKYVLPNYAKKRDDVAQRIIEMWRTDDRIGAAYSHNGWGLVQAVSTYYDHDRTGGSPQSRFLAAIEGQTQKAIAKTAGVVLSRYAK</sequence>
<dbReference type="NCBIfam" id="TIGR03299">
    <property type="entry name" value="LGT_TIGR03299"/>
    <property type="match status" value="1"/>
</dbReference>
<dbReference type="InterPro" id="IPR026325">
    <property type="entry name" value="DUF932"/>
</dbReference>
<name>A0A1F2WG70_9ACTN</name>